<feature type="region of interest" description="Disordered" evidence="2">
    <location>
        <begin position="141"/>
        <end position="198"/>
    </location>
</feature>
<gene>
    <name evidence="4" type="primary">Agap2</name>
    <name evidence="4" type="ORF">GTO96_0014207</name>
</gene>
<protein>
    <submittedName>
        <fullName evidence="4">AGAP2 protein</fullName>
    </submittedName>
</protein>
<dbReference type="GO" id="GO:0008270">
    <property type="term" value="F:zinc ion binding"/>
    <property type="evidence" value="ECO:0007669"/>
    <property type="project" value="UniProtKB-KW"/>
</dbReference>
<dbReference type="PANTHER" id="PTHR45819:SF3">
    <property type="entry name" value="ARF-GAP WITH GTPASE, ANK REPEAT AND PH DOMAIN-CONTAINING PROTEIN 2"/>
    <property type="match status" value="1"/>
</dbReference>
<feature type="chain" id="PRO_5036481602" evidence="3">
    <location>
        <begin position="28"/>
        <end position="467"/>
    </location>
</feature>
<organism evidence="4 5">
    <name type="scientific">Polypterus senegalus</name>
    <name type="common">Senegal bichir</name>
    <dbReference type="NCBI Taxonomy" id="55291"/>
    <lineage>
        <taxon>Eukaryota</taxon>
        <taxon>Metazoa</taxon>
        <taxon>Chordata</taxon>
        <taxon>Craniata</taxon>
        <taxon>Vertebrata</taxon>
        <taxon>Euteleostomi</taxon>
        <taxon>Actinopterygii</taxon>
        <taxon>Polypteriformes</taxon>
        <taxon>Polypteridae</taxon>
        <taxon>Polypterus</taxon>
    </lineage>
</organism>
<proteinExistence type="predicted"/>
<reference evidence="4 5" key="1">
    <citation type="journal article" date="2021" name="Cell">
        <title>Tracing the genetic footprints of vertebrate landing in non-teleost ray-finned fishes.</title>
        <authorList>
            <person name="Bi X."/>
            <person name="Wang K."/>
            <person name="Yang L."/>
            <person name="Pan H."/>
            <person name="Jiang H."/>
            <person name="Wei Q."/>
            <person name="Fang M."/>
            <person name="Yu H."/>
            <person name="Zhu C."/>
            <person name="Cai Y."/>
            <person name="He Y."/>
            <person name="Gan X."/>
            <person name="Zeng H."/>
            <person name="Yu D."/>
            <person name="Zhu Y."/>
            <person name="Jiang H."/>
            <person name="Qiu Q."/>
            <person name="Yang H."/>
            <person name="Zhang Y.E."/>
            <person name="Wang W."/>
            <person name="Zhu M."/>
            <person name="He S."/>
            <person name="Zhang G."/>
        </authorList>
    </citation>
    <scope>NUCLEOTIDE SEQUENCE [LARGE SCALE GENOMIC DNA]</scope>
    <source>
        <strain evidence="4">Bchr_013</strain>
    </source>
</reference>
<dbReference type="Proteomes" id="UP000886611">
    <property type="component" value="Unassembled WGS sequence"/>
</dbReference>
<feature type="non-terminal residue" evidence="4">
    <location>
        <position position="1"/>
    </location>
</feature>
<evidence type="ECO:0000256" key="3">
    <source>
        <dbReference type="SAM" id="SignalP"/>
    </source>
</evidence>
<name>A0A8X8BUU3_POLSE</name>
<dbReference type="GO" id="GO:0005634">
    <property type="term" value="C:nucleus"/>
    <property type="evidence" value="ECO:0007669"/>
    <property type="project" value="TreeGrafter"/>
</dbReference>
<sequence>MSRAASLQRKTTYLISLTLVKLEAVEASEGGGEGAVPAELEGACVRAEEQAAGTSAQEGDEQPSPGSPEDESPSHKRLHHFRLASSSESAPYRPRHDKRSAGDGRPSPGIRDAKAWRSVDVDTCRIPVRVGQKPALLLKSHSTSRREVPLPTAAKSLDRREKAPKAGGNRLSWPENEAKPKPRPIIPARGSPRTEGHRVRTTVAPLSTVTLLPKAPRKGKSQTLDNSDLHVLGKDYEKSRSSARDRKMLRFISGIFTKSSPAAGLTSYRALERESSDEDMPEAAFVNNQEWTLSRSISELRLGVVGSLRSGKSALVHRFLTGSYLPLESPEGGRFKKEVVVEGQSHLLLIREEGGPPDAQVRTPERYCANQPHRSWGECGKNMRLEVPTFAEFPEPQPSYWSHLTTVVPTLTRSQDFAMLDWLAVRESAVHLILGGFLPSGRRSRDRLGSLLEEWTLNWEMVECVCV</sequence>
<keyword evidence="3" id="KW-0732">Signal</keyword>
<dbReference type="Gene3D" id="3.40.50.300">
    <property type="entry name" value="P-loop containing nucleotide triphosphate hydrolases"/>
    <property type="match status" value="1"/>
</dbReference>
<comment type="caution">
    <text evidence="4">The sequence shown here is derived from an EMBL/GenBank/DDBJ whole genome shotgun (WGS) entry which is preliminary data.</text>
</comment>
<keyword evidence="1" id="KW-0863">Zinc-finger</keyword>
<dbReference type="GO" id="GO:0043524">
    <property type="term" value="P:negative regulation of neuron apoptotic process"/>
    <property type="evidence" value="ECO:0007669"/>
    <property type="project" value="TreeGrafter"/>
</dbReference>
<evidence type="ECO:0000256" key="1">
    <source>
        <dbReference type="ARBA" id="ARBA00022771"/>
    </source>
</evidence>
<dbReference type="EMBL" id="JAATIS010000485">
    <property type="protein sequence ID" value="KAG2467759.1"/>
    <property type="molecule type" value="Genomic_DNA"/>
</dbReference>
<feature type="non-terminal residue" evidence="4">
    <location>
        <position position="467"/>
    </location>
</feature>
<accession>A0A8X8BUU3</accession>
<evidence type="ECO:0000256" key="2">
    <source>
        <dbReference type="SAM" id="MobiDB-lite"/>
    </source>
</evidence>
<feature type="region of interest" description="Disordered" evidence="2">
    <location>
        <begin position="48"/>
        <end position="114"/>
    </location>
</feature>
<keyword evidence="1" id="KW-0479">Metal-binding</keyword>
<keyword evidence="5" id="KW-1185">Reference proteome</keyword>
<dbReference type="InterPro" id="IPR051282">
    <property type="entry name" value="Arf-GAP_GTPase_ANK_PH"/>
</dbReference>
<dbReference type="InterPro" id="IPR027417">
    <property type="entry name" value="P-loop_NTPase"/>
</dbReference>
<feature type="signal peptide" evidence="3">
    <location>
        <begin position="1"/>
        <end position="27"/>
    </location>
</feature>
<dbReference type="GO" id="GO:0003924">
    <property type="term" value="F:GTPase activity"/>
    <property type="evidence" value="ECO:0007669"/>
    <property type="project" value="TreeGrafter"/>
</dbReference>
<dbReference type="PANTHER" id="PTHR45819">
    <property type="entry name" value="CENTAURIN-GAMMA-1A"/>
    <property type="match status" value="1"/>
</dbReference>
<dbReference type="GO" id="GO:0005096">
    <property type="term" value="F:GTPase activator activity"/>
    <property type="evidence" value="ECO:0007669"/>
    <property type="project" value="TreeGrafter"/>
</dbReference>
<keyword evidence="1" id="KW-0862">Zinc</keyword>
<evidence type="ECO:0000313" key="5">
    <source>
        <dbReference type="Proteomes" id="UP000886611"/>
    </source>
</evidence>
<evidence type="ECO:0000313" key="4">
    <source>
        <dbReference type="EMBL" id="KAG2467759.1"/>
    </source>
</evidence>
<dbReference type="SUPFAM" id="SSF52540">
    <property type="entry name" value="P-loop containing nucleoside triphosphate hydrolases"/>
    <property type="match status" value="1"/>
</dbReference>
<dbReference type="AlphaFoldDB" id="A0A8X8BUU3"/>